<dbReference type="EMBL" id="DRMH01000116">
    <property type="protein sequence ID" value="HFC98514.1"/>
    <property type="molecule type" value="Genomic_DNA"/>
</dbReference>
<reference evidence="10" key="1">
    <citation type="journal article" date="2020" name="mSystems">
        <title>Genome- and Community-Level Interaction Insights into Carbon Utilization and Element Cycling Functions of Hydrothermarchaeota in Hydrothermal Sediment.</title>
        <authorList>
            <person name="Zhou Z."/>
            <person name="Liu Y."/>
            <person name="Xu W."/>
            <person name="Pan J."/>
            <person name="Luo Z.H."/>
            <person name="Li M."/>
        </authorList>
    </citation>
    <scope>NUCLEOTIDE SEQUENCE [LARGE SCALE GENOMIC DNA]</scope>
    <source>
        <strain evidence="10">HyVt-483</strain>
    </source>
</reference>
<dbReference type="CDD" id="cd01285">
    <property type="entry name" value="nucleoside_deaminase"/>
    <property type="match status" value="1"/>
</dbReference>
<name>A0A7C3CT92_9BACT</name>
<comment type="cofactor">
    <cofactor evidence="8">
        <name>Zn(2+)</name>
        <dbReference type="ChEBI" id="CHEBI:29105"/>
    </cofactor>
    <text evidence="8">Binds 1 zinc ion per subunit.</text>
</comment>
<dbReference type="Proteomes" id="UP000886043">
    <property type="component" value="Unassembled WGS sequence"/>
</dbReference>
<evidence type="ECO:0000256" key="5">
    <source>
        <dbReference type="ARBA" id="ARBA00022801"/>
    </source>
</evidence>
<dbReference type="InterPro" id="IPR016193">
    <property type="entry name" value="Cytidine_deaminase-like"/>
</dbReference>
<dbReference type="NCBIfam" id="NF008113">
    <property type="entry name" value="PRK10860.1"/>
    <property type="match status" value="1"/>
</dbReference>
<protein>
    <recommendedName>
        <fullName evidence="8">tRNA-specific adenosine deaminase</fullName>
        <ecNumber evidence="8">3.5.4.33</ecNumber>
    </recommendedName>
</protein>
<dbReference type="GO" id="GO:0002100">
    <property type="term" value="P:tRNA wobble adenosine to inosine editing"/>
    <property type="evidence" value="ECO:0007669"/>
    <property type="project" value="UniProtKB-UniRule"/>
</dbReference>
<comment type="catalytic activity">
    <reaction evidence="7 8">
        <text>adenosine(34) in tRNA + H2O + H(+) = inosine(34) in tRNA + NH4(+)</text>
        <dbReference type="Rhea" id="RHEA:43168"/>
        <dbReference type="Rhea" id="RHEA-COMP:10373"/>
        <dbReference type="Rhea" id="RHEA-COMP:10374"/>
        <dbReference type="ChEBI" id="CHEBI:15377"/>
        <dbReference type="ChEBI" id="CHEBI:15378"/>
        <dbReference type="ChEBI" id="CHEBI:28938"/>
        <dbReference type="ChEBI" id="CHEBI:74411"/>
        <dbReference type="ChEBI" id="CHEBI:82852"/>
        <dbReference type="EC" id="3.5.4.33"/>
    </reaction>
</comment>
<dbReference type="PANTHER" id="PTHR11079:SF202">
    <property type="entry name" value="TRNA-SPECIFIC ADENOSINE DEAMINASE"/>
    <property type="match status" value="1"/>
</dbReference>
<comment type="similarity">
    <text evidence="1">Belongs to the cytidine and deoxycytidylate deaminase family. ADAT2 subfamily.</text>
</comment>
<dbReference type="PROSITE" id="PS51747">
    <property type="entry name" value="CYT_DCMP_DEAMINASES_2"/>
    <property type="match status" value="1"/>
</dbReference>
<feature type="domain" description="CMP/dCMP-type deaminase" evidence="9">
    <location>
        <begin position="1"/>
        <end position="107"/>
    </location>
</feature>
<dbReference type="HAMAP" id="MF_00972">
    <property type="entry name" value="tRNA_aden_deaminase"/>
    <property type="match status" value="1"/>
</dbReference>
<keyword evidence="4 8" id="KW-0479">Metal-binding</keyword>
<comment type="subunit">
    <text evidence="2 8">Homodimer.</text>
</comment>
<dbReference type="InterPro" id="IPR028883">
    <property type="entry name" value="tRNA_aden_deaminase"/>
</dbReference>
<dbReference type="AlphaFoldDB" id="A0A7C3CT92"/>
<comment type="function">
    <text evidence="8">Catalyzes the deamination of adenosine to inosine at the wobble position 34 of tRNA(Arg2).</text>
</comment>
<evidence type="ECO:0000256" key="8">
    <source>
        <dbReference type="HAMAP-Rule" id="MF_00972"/>
    </source>
</evidence>
<evidence type="ECO:0000313" key="10">
    <source>
        <dbReference type="EMBL" id="HFC98514.1"/>
    </source>
</evidence>
<dbReference type="EC" id="3.5.4.33" evidence="8"/>
<dbReference type="PROSITE" id="PS00903">
    <property type="entry name" value="CYT_DCMP_DEAMINASES_1"/>
    <property type="match status" value="1"/>
</dbReference>
<feature type="binding site" evidence="8">
    <location>
        <position position="77"/>
    </location>
    <ligand>
        <name>Zn(2+)</name>
        <dbReference type="ChEBI" id="CHEBI:29105"/>
        <note>catalytic</note>
    </ligand>
</feature>
<evidence type="ECO:0000259" key="9">
    <source>
        <dbReference type="PROSITE" id="PS51747"/>
    </source>
</evidence>
<feature type="binding site" evidence="8">
    <location>
        <position position="80"/>
    </location>
    <ligand>
        <name>Zn(2+)</name>
        <dbReference type="ChEBI" id="CHEBI:29105"/>
        <note>catalytic</note>
    </ligand>
</feature>
<dbReference type="Gene3D" id="3.40.140.10">
    <property type="entry name" value="Cytidine Deaminase, domain 2"/>
    <property type="match status" value="1"/>
</dbReference>
<dbReference type="PANTHER" id="PTHR11079">
    <property type="entry name" value="CYTOSINE DEAMINASE FAMILY MEMBER"/>
    <property type="match status" value="1"/>
</dbReference>
<keyword evidence="5 8" id="KW-0378">Hydrolase</keyword>
<keyword evidence="3 8" id="KW-0819">tRNA processing</keyword>
<gene>
    <name evidence="8 10" type="primary">tadA</name>
    <name evidence="10" type="ORF">ENJ40_08690</name>
</gene>
<dbReference type="GO" id="GO:0008270">
    <property type="term" value="F:zinc ion binding"/>
    <property type="evidence" value="ECO:0007669"/>
    <property type="project" value="UniProtKB-UniRule"/>
</dbReference>
<proteinExistence type="inferred from homology"/>
<keyword evidence="6 8" id="KW-0862">Zinc</keyword>
<comment type="caution">
    <text evidence="10">The sequence shown here is derived from an EMBL/GenBank/DDBJ whole genome shotgun (WGS) entry which is preliminary data.</text>
</comment>
<sequence length="145" mass="15986">MRQALEEARRALERDEVPVGAVLVSAEGEILSRAHNAPISLCDPTAHAEILALREGARRLGNYRLPGTTLYVTLEPCPMCAGALIHARVKRLVFGAYDPRAGACGSLYRLVEDPRLNHRVEVKGGILAEETAALLKEFFRRKRLS</sequence>
<evidence type="ECO:0000256" key="7">
    <source>
        <dbReference type="ARBA" id="ARBA00048045"/>
    </source>
</evidence>
<dbReference type="FunFam" id="3.40.140.10:FF:000005">
    <property type="entry name" value="tRNA-specific adenosine deaminase"/>
    <property type="match status" value="1"/>
</dbReference>
<accession>A0A7C3CT92</accession>
<evidence type="ECO:0000256" key="2">
    <source>
        <dbReference type="ARBA" id="ARBA00011738"/>
    </source>
</evidence>
<feature type="binding site" evidence="8">
    <location>
        <position position="47"/>
    </location>
    <ligand>
        <name>Zn(2+)</name>
        <dbReference type="ChEBI" id="CHEBI:29105"/>
        <note>catalytic</note>
    </ligand>
</feature>
<dbReference type="InterPro" id="IPR016192">
    <property type="entry name" value="APOBEC/CMP_deaminase_Zn-bd"/>
</dbReference>
<dbReference type="SUPFAM" id="SSF53927">
    <property type="entry name" value="Cytidine deaminase-like"/>
    <property type="match status" value="1"/>
</dbReference>
<dbReference type="InterPro" id="IPR002125">
    <property type="entry name" value="CMP_dCMP_dom"/>
</dbReference>
<dbReference type="Pfam" id="PF00383">
    <property type="entry name" value="dCMP_cyt_deam_1"/>
    <property type="match status" value="1"/>
</dbReference>
<organism evidence="10">
    <name type="scientific">Thermosulfurimonas dismutans</name>
    <dbReference type="NCBI Taxonomy" id="999894"/>
    <lineage>
        <taxon>Bacteria</taxon>
        <taxon>Pseudomonadati</taxon>
        <taxon>Thermodesulfobacteriota</taxon>
        <taxon>Thermodesulfobacteria</taxon>
        <taxon>Thermodesulfobacteriales</taxon>
        <taxon>Thermodesulfobacteriaceae</taxon>
        <taxon>Thermosulfurimonas</taxon>
    </lineage>
</organism>
<dbReference type="GO" id="GO:0052717">
    <property type="term" value="F:tRNA-specific adenosine-34 deaminase activity"/>
    <property type="evidence" value="ECO:0007669"/>
    <property type="project" value="UniProtKB-UniRule"/>
</dbReference>
<evidence type="ECO:0000256" key="1">
    <source>
        <dbReference type="ARBA" id="ARBA00010669"/>
    </source>
</evidence>
<evidence type="ECO:0000256" key="6">
    <source>
        <dbReference type="ARBA" id="ARBA00022833"/>
    </source>
</evidence>
<evidence type="ECO:0000256" key="3">
    <source>
        <dbReference type="ARBA" id="ARBA00022694"/>
    </source>
</evidence>
<feature type="active site" description="Proton donor" evidence="8">
    <location>
        <position position="49"/>
    </location>
</feature>
<evidence type="ECO:0000256" key="4">
    <source>
        <dbReference type="ARBA" id="ARBA00022723"/>
    </source>
</evidence>